<organism evidence="7 8">
    <name type="scientific">Armillaria solidipes</name>
    <dbReference type="NCBI Taxonomy" id="1076256"/>
    <lineage>
        <taxon>Eukaryota</taxon>
        <taxon>Fungi</taxon>
        <taxon>Dikarya</taxon>
        <taxon>Basidiomycota</taxon>
        <taxon>Agaricomycotina</taxon>
        <taxon>Agaricomycetes</taxon>
        <taxon>Agaricomycetidae</taxon>
        <taxon>Agaricales</taxon>
        <taxon>Marasmiineae</taxon>
        <taxon>Physalacriaceae</taxon>
        <taxon>Armillaria</taxon>
    </lineage>
</organism>
<dbReference type="GO" id="GO:0000272">
    <property type="term" value="P:polysaccharide catabolic process"/>
    <property type="evidence" value="ECO:0007669"/>
    <property type="project" value="UniProtKB-KW"/>
</dbReference>
<name>A0A2H3BSW9_9AGAR</name>
<dbReference type="SUPFAM" id="SSF51445">
    <property type="entry name" value="(Trans)glycosidases"/>
    <property type="match status" value="1"/>
</dbReference>
<dbReference type="AlphaFoldDB" id="A0A2H3BSW9"/>
<protein>
    <recommendedName>
        <fullName evidence="6">GH10 domain-containing protein</fullName>
    </recommendedName>
</protein>
<dbReference type="Gene3D" id="3.20.20.80">
    <property type="entry name" value="Glycosidases"/>
    <property type="match status" value="1"/>
</dbReference>
<keyword evidence="2" id="KW-0378">Hydrolase</keyword>
<comment type="similarity">
    <text evidence="1">Belongs to the glycosyl hydrolase 10 (cellulase F) family.</text>
</comment>
<evidence type="ECO:0000256" key="5">
    <source>
        <dbReference type="SAM" id="Coils"/>
    </source>
</evidence>
<dbReference type="SMART" id="SM00633">
    <property type="entry name" value="Glyco_10"/>
    <property type="match status" value="1"/>
</dbReference>
<evidence type="ECO:0000259" key="6">
    <source>
        <dbReference type="SMART" id="SM00633"/>
    </source>
</evidence>
<sequence length="298" mass="33152">MVNSMSSARLDRLETKLNDTWKEITVYLNSIHREAARCSWRGTGTGDGRYCYIEANPTERADGFARLAPRRTTGSNLYQQYDRLIRRMDPATDPEEESVIEVEMDELANKIDEVDEQLTETDATFTRLIVAPSYPLPTETTKQGMVVDRAQGASSKLSNSSVNEAGFITSLINDYNIEGTDAKSTAMVNLVKSLKLKAQGIPIDGPRTLKANFEQLTALDVEIAVTELDIHMTLPETDALLAQQKADYETVISTCAAVEKCIGVTIWDYTDKYSWVPSTFPGQSQSRHMTGSCKDLRS</sequence>
<dbReference type="Proteomes" id="UP000218334">
    <property type="component" value="Unassembled WGS sequence"/>
</dbReference>
<reference evidence="8" key="1">
    <citation type="journal article" date="2017" name="Nat. Ecol. Evol.">
        <title>Genome expansion and lineage-specific genetic innovations in the forest pathogenic fungi Armillaria.</title>
        <authorList>
            <person name="Sipos G."/>
            <person name="Prasanna A.N."/>
            <person name="Walter M.C."/>
            <person name="O'Connor E."/>
            <person name="Balint B."/>
            <person name="Krizsan K."/>
            <person name="Kiss B."/>
            <person name="Hess J."/>
            <person name="Varga T."/>
            <person name="Slot J."/>
            <person name="Riley R."/>
            <person name="Boka B."/>
            <person name="Rigling D."/>
            <person name="Barry K."/>
            <person name="Lee J."/>
            <person name="Mihaltcheva S."/>
            <person name="LaButti K."/>
            <person name="Lipzen A."/>
            <person name="Waldron R."/>
            <person name="Moloney N.M."/>
            <person name="Sperisen C."/>
            <person name="Kredics L."/>
            <person name="Vagvoelgyi C."/>
            <person name="Patrignani A."/>
            <person name="Fitzpatrick D."/>
            <person name="Nagy I."/>
            <person name="Doyle S."/>
            <person name="Anderson J.B."/>
            <person name="Grigoriev I.V."/>
            <person name="Gueldener U."/>
            <person name="Muensterkoetter M."/>
            <person name="Nagy L.G."/>
        </authorList>
    </citation>
    <scope>NUCLEOTIDE SEQUENCE [LARGE SCALE GENOMIC DNA]</scope>
    <source>
        <strain evidence="8">28-4</strain>
    </source>
</reference>
<evidence type="ECO:0000256" key="1">
    <source>
        <dbReference type="ARBA" id="ARBA00007495"/>
    </source>
</evidence>
<keyword evidence="5" id="KW-0175">Coiled coil</keyword>
<dbReference type="EMBL" id="KZ293419">
    <property type="protein sequence ID" value="PBK73981.1"/>
    <property type="molecule type" value="Genomic_DNA"/>
</dbReference>
<dbReference type="InterPro" id="IPR001000">
    <property type="entry name" value="GH10_dom"/>
</dbReference>
<keyword evidence="4" id="KW-0624">Polysaccharide degradation</keyword>
<dbReference type="InterPro" id="IPR017853">
    <property type="entry name" value="GH"/>
</dbReference>
<gene>
    <name evidence="7" type="ORF">ARMSODRAFT_1080975</name>
</gene>
<feature type="coiled-coil region" evidence="5">
    <location>
        <begin position="97"/>
        <end position="124"/>
    </location>
</feature>
<proteinExistence type="inferred from homology"/>
<dbReference type="STRING" id="1076256.A0A2H3BSW9"/>
<evidence type="ECO:0000256" key="4">
    <source>
        <dbReference type="ARBA" id="ARBA00023326"/>
    </source>
</evidence>
<dbReference type="Pfam" id="PF00331">
    <property type="entry name" value="Glyco_hydro_10"/>
    <property type="match status" value="1"/>
</dbReference>
<evidence type="ECO:0000313" key="7">
    <source>
        <dbReference type="EMBL" id="PBK73981.1"/>
    </source>
</evidence>
<evidence type="ECO:0000256" key="2">
    <source>
        <dbReference type="ARBA" id="ARBA00022801"/>
    </source>
</evidence>
<dbReference type="GO" id="GO:0031176">
    <property type="term" value="F:endo-1,4-beta-xylanase activity"/>
    <property type="evidence" value="ECO:0007669"/>
    <property type="project" value="UniProtKB-ARBA"/>
</dbReference>
<evidence type="ECO:0000313" key="8">
    <source>
        <dbReference type="Proteomes" id="UP000218334"/>
    </source>
</evidence>
<keyword evidence="8" id="KW-1185">Reference proteome</keyword>
<feature type="domain" description="GH10" evidence="6">
    <location>
        <begin position="52"/>
        <end position="292"/>
    </location>
</feature>
<accession>A0A2H3BSW9</accession>
<evidence type="ECO:0000256" key="3">
    <source>
        <dbReference type="ARBA" id="ARBA00023277"/>
    </source>
</evidence>
<keyword evidence="3" id="KW-0119">Carbohydrate metabolism</keyword>